<dbReference type="Proteomes" id="UP001060919">
    <property type="component" value="Chromosome"/>
</dbReference>
<dbReference type="KEGG" id="aup:AsAng_0024930"/>
<proteinExistence type="predicted"/>
<name>A0A915YEX7_9BACT</name>
<protein>
    <submittedName>
        <fullName evidence="1">Uncharacterized protein</fullName>
    </submittedName>
</protein>
<dbReference type="AlphaFoldDB" id="A0A915YEX7"/>
<accession>A0A915YEX7</accession>
<reference evidence="1" key="1">
    <citation type="submission" date="2022-09" db="EMBL/GenBank/DDBJ databases">
        <title>Aureispira anguillicida sp. nov., isolated from Leptocephalus of Japanese eel Anguilla japonica.</title>
        <authorList>
            <person name="Yuasa K."/>
            <person name="Mekata T."/>
            <person name="Ikunari K."/>
        </authorList>
    </citation>
    <scope>NUCLEOTIDE SEQUENCE</scope>
    <source>
        <strain evidence="1">EL160426</strain>
    </source>
</reference>
<keyword evidence="2" id="KW-1185">Reference proteome</keyword>
<organism evidence="1 2">
    <name type="scientific">Aureispira anguillae</name>
    <dbReference type="NCBI Taxonomy" id="2864201"/>
    <lineage>
        <taxon>Bacteria</taxon>
        <taxon>Pseudomonadati</taxon>
        <taxon>Bacteroidota</taxon>
        <taxon>Saprospiria</taxon>
        <taxon>Saprospirales</taxon>
        <taxon>Saprospiraceae</taxon>
        <taxon>Aureispira</taxon>
    </lineage>
</organism>
<evidence type="ECO:0000313" key="1">
    <source>
        <dbReference type="EMBL" id="BDS11779.1"/>
    </source>
</evidence>
<gene>
    <name evidence="1" type="ORF">AsAng_0024930</name>
</gene>
<evidence type="ECO:0000313" key="2">
    <source>
        <dbReference type="Proteomes" id="UP001060919"/>
    </source>
</evidence>
<sequence>MQKQKKKIGKIFFYSMTILFFLKKNLIKGFDGLWGVWQF</sequence>
<dbReference type="EMBL" id="AP026867">
    <property type="protein sequence ID" value="BDS11779.1"/>
    <property type="molecule type" value="Genomic_DNA"/>
</dbReference>